<dbReference type="PANTHER" id="PTHR34222">
    <property type="entry name" value="GAG_PRE-INTEGRS DOMAIN-CONTAINING PROTEIN"/>
    <property type="match status" value="1"/>
</dbReference>
<evidence type="ECO:0000256" key="1">
    <source>
        <dbReference type="SAM" id="MobiDB-lite"/>
    </source>
</evidence>
<keyword evidence="3" id="KW-1185">Reference proteome</keyword>
<feature type="region of interest" description="Disordered" evidence="1">
    <location>
        <begin position="235"/>
        <end position="260"/>
    </location>
</feature>
<evidence type="ECO:0000313" key="3">
    <source>
        <dbReference type="Proteomes" id="UP000826656"/>
    </source>
</evidence>
<sequence length="358" mass="39440">MGLNEVYTVIRGSILMMNPLPSMAQAFALLVQEEKQREFKPHSQMFAGNSSMNSSMNVGSSSSSGGKLASTNTGSSSSSGGRMFRTNYSSNNYPANNRSRPFCEHCRRPGHTVDKCYKIHGYPNQGNTSSGQNFNQQRCNNAQNQRAPVNYNANHRYAKGKGVAANVFADPNMGETDEPHPTCNANLTSEQYSQLINLLQHFQLGKSGDANFEEQITCGAANFAEIALCDPVRSSTSPSPLSPRFLPSEPTPPIRKSTRTHKPPVYLKDYLYTGHQPTQTSLHASFSNHHHIASALLYLDSQSLILSVSHDCEPSSFNEAAMNPAWQAAMTQELTALHDNDTWDLMYLPVGKKAIRCR</sequence>
<feature type="compositionally biased region" description="Low complexity" evidence="1">
    <location>
        <begin position="48"/>
        <end position="66"/>
    </location>
</feature>
<name>A0ABQ7UBD3_SOLTU</name>
<dbReference type="EMBL" id="JAIVGD010000023">
    <property type="protein sequence ID" value="KAH0743584.1"/>
    <property type="molecule type" value="Genomic_DNA"/>
</dbReference>
<proteinExistence type="predicted"/>
<gene>
    <name evidence="2" type="ORF">KY290_031577</name>
</gene>
<feature type="region of interest" description="Disordered" evidence="1">
    <location>
        <begin position="45"/>
        <end position="99"/>
    </location>
</feature>
<dbReference type="PANTHER" id="PTHR34222:SF99">
    <property type="entry name" value="PROTEIN, PUTATIVE-RELATED"/>
    <property type="match status" value="1"/>
</dbReference>
<accession>A0ABQ7UBD3</accession>
<organism evidence="2 3">
    <name type="scientific">Solanum tuberosum</name>
    <name type="common">Potato</name>
    <dbReference type="NCBI Taxonomy" id="4113"/>
    <lineage>
        <taxon>Eukaryota</taxon>
        <taxon>Viridiplantae</taxon>
        <taxon>Streptophyta</taxon>
        <taxon>Embryophyta</taxon>
        <taxon>Tracheophyta</taxon>
        <taxon>Spermatophyta</taxon>
        <taxon>Magnoliopsida</taxon>
        <taxon>eudicotyledons</taxon>
        <taxon>Gunneridae</taxon>
        <taxon>Pentapetalae</taxon>
        <taxon>asterids</taxon>
        <taxon>lamiids</taxon>
        <taxon>Solanales</taxon>
        <taxon>Solanaceae</taxon>
        <taxon>Solanoideae</taxon>
        <taxon>Solaneae</taxon>
        <taxon>Solanum</taxon>
    </lineage>
</organism>
<dbReference type="Proteomes" id="UP000826656">
    <property type="component" value="Unassembled WGS sequence"/>
</dbReference>
<feature type="compositionally biased region" description="Polar residues" evidence="1">
    <location>
        <begin position="86"/>
        <end position="99"/>
    </location>
</feature>
<feature type="compositionally biased region" description="Low complexity" evidence="1">
    <location>
        <begin position="235"/>
        <end position="248"/>
    </location>
</feature>
<evidence type="ECO:0000313" key="2">
    <source>
        <dbReference type="EMBL" id="KAH0743584.1"/>
    </source>
</evidence>
<comment type="caution">
    <text evidence="2">The sequence shown here is derived from an EMBL/GenBank/DDBJ whole genome shotgun (WGS) entry which is preliminary data.</text>
</comment>
<protein>
    <submittedName>
        <fullName evidence="2">Uncharacterized protein</fullName>
    </submittedName>
</protein>
<reference evidence="2 3" key="1">
    <citation type="journal article" date="2021" name="bioRxiv">
        <title>Chromosome-scale and haplotype-resolved genome assembly of a tetraploid potato cultivar.</title>
        <authorList>
            <person name="Sun H."/>
            <person name="Jiao W.-B."/>
            <person name="Krause K."/>
            <person name="Campoy J.A."/>
            <person name="Goel M."/>
            <person name="Folz-Donahue K."/>
            <person name="Kukat C."/>
            <person name="Huettel B."/>
            <person name="Schneeberger K."/>
        </authorList>
    </citation>
    <scope>NUCLEOTIDE SEQUENCE [LARGE SCALE GENOMIC DNA]</scope>
    <source>
        <strain evidence="2">SolTubOtavaFocal</strain>
        <tissue evidence="2">Leaves</tissue>
    </source>
</reference>